<protein>
    <submittedName>
        <fullName evidence="2">NADH dehydrogenase subunit 6</fullName>
    </submittedName>
</protein>
<keyword evidence="1" id="KW-0812">Transmembrane</keyword>
<dbReference type="EMBL" id="KC688690">
    <property type="protein sequence ID" value="AGL11929.1"/>
    <property type="molecule type" value="Genomic_DNA"/>
</dbReference>
<reference evidence="2" key="1">
    <citation type="submission" date="2013-02" db="EMBL/GenBank/DDBJ databases">
        <title>Variation between mitochondrial genomes of Ricinulei.</title>
        <authorList>
            <person name="Fahrein K."/>
            <person name="Podsiadlowski L."/>
            <person name="Talarico G."/>
        </authorList>
    </citation>
    <scope>NUCLEOTIDE SEQUENCE</scope>
</reference>
<accession>W5R4I3</accession>
<name>W5R4I3_9ARAC</name>
<organism evidence="2">
    <name type="scientific">Cryptocellus narino</name>
    <dbReference type="NCBI Taxonomy" id="1329480"/>
    <lineage>
        <taxon>Eukaryota</taxon>
        <taxon>Metazoa</taxon>
        <taxon>Ecdysozoa</taxon>
        <taxon>Arthropoda</taxon>
        <taxon>Chelicerata</taxon>
        <taxon>Arachnida</taxon>
        <taxon>Ricinulei</taxon>
        <taxon>Ricinoididae</taxon>
        <taxon>Cryptocellus</taxon>
    </lineage>
</organism>
<geneLocation type="mitochondrion" evidence="2"/>
<feature type="transmembrane region" description="Helical" evidence="1">
    <location>
        <begin position="109"/>
        <end position="129"/>
    </location>
</feature>
<evidence type="ECO:0000256" key="1">
    <source>
        <dbReference type="SAM" id="Phobius"/>
    </source>
</evidence>
<gene>
    <name evidence="2" type="primary">NAD6</name>
</gene>
<keyword evidence="2" id="KW-0496">Mitochondrion</keyword>
<keyword evidence="1" id="KW-0472">Membrane</keyword>
<keyword evidence="1" id="KW-1133">Transmembrane helix</keyword>
<evidence type="ECO:0000313" key="2">
    <source>
        <dbReference type="EMBL" id="AGL11929.1"/>
    </source>
</evidence>
<sequence>MTMKMITTTIFLKSKHPIPMIMSLITFTILTSTKGFIIHNKAGFKYTITLIKIGGMKVIFIYMAPPLPNKKLKFHIPMIITTPTLWLKLPSHTTTIMSQTLMTNPILEFTTSLTTLIMASYLQITLLIMNKTTIHLEKPIRSHS</sequence>
<feature type="transmembrane region" description="Helical" evidence="1">
    <location>
        <begin position="44"/>
        <end position="65"/>
    </location>
</feature>
<proteinExistence type="predicted"/>
<dbReference type="AlphaFoldDB" id="W5R4I3"/>